<protein>
    <submittedName>
        <fullName evidence="2">Uncharacterized protein</fullName>
    </submittedName>
</protein>
<feature type="transmembrane region" description="Helical" evidence="1">
    <location>
        <begin position="69"/>
        <end position="86"/>
    </location>
</feature>
<keyword evidence="1" id="KW-0472">Membrane</keyword>
<dbReference type="AlphaFoldDB" id="A0A1H1D4L0"/>
<name>A0A1H1D4L0_9MICC</name>
<evidence type="ECO:0000313" key="2">
    <source>
        <dbReference type="EMBL" id="SDQ71340.1"/>
    </source>
</evidence>
<evidence type="ECO:0000256" key="1">
    <source>
        <dbReference type="SAM" id="Phobius"/>
    </source>
</evidence>
<accession>A0A1H1D4L0</accession>
<keyword evidence="1" id="KW-1133">Transmembrane helix</keyword>
<dbReference type="Proteomes" id="UP000181917">
    <property type="component" value="Unassembled WGS sequence"/>
</dbReference>
<organism evidence="2 3">
    <name type="scientific">Crystallibacter crystallopoietes</name>
    <dbReference type="NCBI Taxonomy" id="37928"/>
    <lineage>
        <taxon>Bacteria</taxon>
        <taxon>Bacillati</taxon>
        <taxon>Actinomycetota</taxon>
        <taxon>Actinomycetes</taxon>
        <taxon>Micrococcales</taxon>
        <taxon>Micrococcaceae</taxon>
        <taxon>Crystallibacter</taxon>
    </lineage>
</organism>
<sequence>MAVICIPMAILVPVWVVAGRVLFGISGPMVSILAFTLGPVLLLLLLFAGVKTVANAVRVRPFGAPLKTSALLVTTYLVAFGFGFTVPDFGENGGSILTALAGESALGMSIALCNPLGIISIALSITVTVVCYRDAKYARH</sequence>
<feature type="transmembrane region" description="Helical" evidence="1">
    <location>
        <begin position="29"/>
        <end position="48"/>
    </location>
</feature>
<keyword evidence="1" id="KW-0812">Transmembrane</keyword>
<reference evidence="2 3" key="1">
    <citation type="submission" date="2016-10" db="EMBL/GenBank/DDBJ databases">
        <authorList>
            <person name="de Groot N.N."/>
        </authorList>
    </citation>
    <scope>NUCLEOTIDE SEQUENCE [LARGE SCALE GENOMIC DNA]</scope>
    <source>
        <strain evidence="2 3">DSM 20117</strain>
    </source>
</reference>
<keyword evidence="3" id="KW-1185">Reference proteome</keyword>
<proteinExistence type="predicted"/>
<evidence type="ECO:0000313" key="3">
    <source>
        <dbReference type="Proteomes" id="UP000181917"/>
    </source>
</evidence>
<gene>
    <name evidence="2" type="ORF">SAMN04489742_2254</name>
</gene>
<feature type="transmembrane region" description="Helical" evidence="1">
    <location>
        <begin position="106"/>
        <end position="132"/>
    </location>
</feature>
<dbReference type="EMBL" id="FNKH01000002">
    <property type="protein sequence ID" value="SDQ71340.1"/>
    <property type="molecule type" value="Genomic_DNA"/>
</dbReference>
<dbReference type="STRING" id="37928.SAMN04489742_2254"/>